<name>A0AA97NLH0_PYRO3</name>
<dbReference type="Proteomes" id="UP000011086">
    <property type="component" value="Unassembled WGS sequence"/>
</dbReference>
<organism evidence="2">
    <name type="scientific">Pyricularia oryzae (strain Y34)</name>
    <name type="common">Rice blast fungus</name>
    <name type="synonym">Magnaporthe oryzae</name>
    <dbReference type="NCBI Taxonomy" id="1143189"/>
    <lineage>
        <taxon>Eukaryota</taxon>
        <taxon>Fungi</taxon>
        <taxon>Dikarya</taxon>
        <taxon>Ascomycota</taxon>
        <taxon>Pezizomycotina</taxon>
        <taxon>Sordariomycetes</taxon>
        <taxon>Sordariomycetidae</taxon>
        <taxon>Magnaporthales</taxon>
        <taxon>Pyriculariaceae</taxon>
        <taxon>Pyricularia</taxon>
    </lineage>
</organism>
<reference evidence="2" key="1">
    <citation type="journal article" date="2012" name="PLoS Genet.">
        <title>Comparative analysis of the genomes of two field isolates of the rice blast fungus Magnaporthe oryzae.</title>
        <authorList>
            <person name="Xue M."/>
            <person name="Yang J."/>
            <person name="Li Z."/>
            <person name="Hu S."/>
            <person name="Yao N."/>
            <person name="Dean R.A."/>
            <person name="Zhao W."/>
            <person name="Shen M."/>
            <person name="Zhang H."/>
            <person name="Li C."/>
            <person name="Liu L."/>
            <person name="Cao L."/>
            <person name="Xu X."/>
            <person name="Xing Y."/>
            <person name="Hsiang T."/>
            <person name="Zhang Z."/>
            <person name="Xu J.R."/>
            <person name="Peng Y.L."/>
        </authorList>
    </citation>
    <scope>NUCLEOTIDE SEQUENCE</scope>
    <source>
        <strain evidence="2">Y34</strain>
    </source>
</reference>
<sequence length="231" mass="26420">MAERHDNNGNLNDRIPFQAQPKSKFPNPSCLNGIATRPPTSPAAKVKHCGRLITDYGTAYVDRKVRTRRETYAAQREKVPGAKRQKKKKQSTKLLSGGLYHGRWRPGIYWPVVILSWDDARVDMKDLPKSDCFDVDNGKIVGWAPGYENGGSLAYDRWFPVVYLDKDYCIGWMHARDFFDFDQKQGYSKVREQYANLTKHEPRNCQAEPSTVVGGEFQVDSKSWWATVLEG</sequence>
<dbReference type="EMBL" id="JH793589">
    <property type="protein sequence ID" value="ELQ32325.1"/>
    <property type="molecule type" value="Genomic_DNA"/>
</dbReference>
<evidence type="ECO:0000313" key="2">
    <source>
        <dbReference type="EMBL" id="ELQ32325.1"/>
    </source>
</evidence>
<protein>
    <submittedName>
        <fullName evidence="2">Uncharacterized protein</fullName>
    </submittedName>
</protein>
<evidence type="ECO:0000256" key="1">
    <source>
        <dbReference type="SAM" id="MobiDB-lite"/>
    </source>
</evidence>
<proteinExistence type="predicted"/>
<dbReference type="AlphaFoldDB" id="A0AA97NLH0"/>
<accession>A0AA97NLH0</accession>
<gene>
    <name evidence="2" type="ORF">OOU_Y34scaffold01189g7</name>
</gene>
<feature type="region of interest" description="Disordered" evidence="1">
    <location>
        <begin position="1"/>
        <end position="46"/>
    </location>
</feature>